<feature type="compositionally biased region" description="Basic and acidic residues" evidence="1">
    <location>
        <begin position="113"/>
        <end position="131"/>
    </location>
</feature>
<accession>A0A016WF96</accession>
<gene>
    <name evidence="2" type="primary">Acey_s0727.g1874</name>
    <name evidence="2" type="ORF">Y032_0727g1874</name>
</gene>
<comment type="caution">
    <text evidence="2">The sequence shown here is derived from an EMBL/GenBank/DDBJ whole genome shotgun (WGS) entry which is preliminary data.</text>
</comment>
<dbReference type="OrthoDB" id="5863233at2759"/>
<evidence type="ECO:0000256" key="1">
    <source>
        <dbReference type="SAM" id="MobiDB-lite"/>
    </source>
</evidence>
<evidence type="ECO:0000313" key="2">
    <source>
        <dbReference type="EMBL" id="EYC38281.1"/>
    </source>
</evidence>
<organism evidence="2 3">
    <name type="scientific">Ancylostoma ceylanicum</name>
    <dbReference type="NCBI Taxonomy" id="53326"/>
    <lineage>
        <taxon>Eukaryota</taxon>
        <taxon>Metazoa</taxon>
        <taxon>Ecdysozoa</taxon>
        <taxon>Nematoda</taxon>
        <taxon>Chromadorea</taxon>
        <taxon>Rhabditida</taxon>
        <taxon>Rhabditina</taxon>
        <taxon>Rhabditomorpha</taxon>
        <taxon>Strongyloidea</taxon>
        <taxon>Ancylostomatidae</taxon>
        <taxon>Ancylostomatinae</taxon>
        <taxon>Ancylostoma</taxon>
    </lineage>
</organism>
<name>A0A016WF96_9BILA</name>
<dbReference type="Proteomes" id="UP000024635">
    <property type="component" value="Unassembled WGS sequence"/>
</dbReference>
<protein>
    <submittedName>
        <fullName evidence="2">Uncharacterized protein</fullName>
    </submittedName>
</protein>
<reference evidence="3" key="1">
    <citation type="journal article" date="2015" name="Nat. Genet.">
        <title>The genome and transcriptome of the zoonotic hookworm Ancylostoma ceylanicum identify infection-specific gene families.</title>
        <authorList>
            <person name="Schwarz E.M."/>
            <person name="Hu Y."/>
            <person name="Antoshechkin I."/>
            <person name="Miller M.M."/>
            <person name="Sternberg P.W."/>
            <person name="Aroian R.V."/>
        </authorList>
    </citation>
    <scope>NUCLEOTIDE SEQUENCE</scope>
    <source>
        <strain evidence="3">HY135</strain>
    </source>
</reference>
<proteinExistence type="predicted"/>
<keyword evidence="3" id="KW-1185">Reference proteome</keyword>
<dbReference type="AlphaFoldDB" id="A0A016WF96"/>
<dbReference type="EMBL" id="JARK01000327">
    <property type="protein sequence ID" value="EYC38281.1"/>
    <property type="molecule type" value="Genomic_DNA"/>
</dbReference>
<sequence length="166" mass="19817">MRTPLTLLKESAKEEGTRNVKMEKQFNRHYGAQKRSYRMEDLVWVRDYRPGHEKWIPARVKRRYGRAVYDVLTEEDELWRRHANQMRGKEQHCVSREDTDAFDLSFHREDRRYNDVGEPITDAKDNVEDRGATTLPPTSTRPARQRRPPNRLQVDPKMKAYTTRSS</sequence>
<evidence type="ECO:0000313" key="3">
    <source>
        <dbReference type="Proteomes" id="UP000024635"/>
    </source>
</evidence>
<feature type="region of interest" description="Disordered" evidence="1">
    <location>
        <begin position="113"/>
        <end position="166"/>
    </location>
</feature>